<dbReference type="InterPro" id="IPR006665">
    <property type="entry name" value="OmpA-like"/>
</dbReference>
<name>A0A1V1I0U2_9FIRM</name>
<sequence>MSKLDKFKRKDKNSDNIWSSISDLMSGLMIVFLFTSVIFMSKVIDENTNIKKQQQTVENIVTTYEESKENIYEDLYNEFEGDMDNWHMEIDKDGTIRFKEPEVFFNKGESEIKDQFKDILDSFFPRYINVIYKNYKDKVTEIRIEGHTSSEWEEGADTKTAYFKNMELSQDRTRNVLEYVMNMQSLSEYENWLIDNITANGMSYSHRVYKDNVEDKDASRRVEFRVITNSEETINEIIDNYKE</sequence>
<dbReference type="PANTHER" id="PTHR30329">
    <property type="entry name" value="STATOR ELEMENT OF FLAGELLAR MOTOR COMPLEX"/>
    <property type="match status" value="1"/>
</dbReference>
<feature type="transmembrane region" description="Helical" evidence="2">
    <location>
        <begin position="21"/>
        <end position="41"/>
    </location>
</feature>
<dbReference type="Proteomes" id="UP000245622">
    <property type="component" value="Chromosome 1"/>
</dbReference>
<evidence type="ECO:0000259" key="3">
    <source>
        <dbReference type="PROSITE" id="PS51123"/>
    </source>
</evidence>
<dbReference type="InterPro" id="IPR050330">
    <property type="entry name" value="Bact_OuterMem_StrucFunc"/>
</dbReference>
<dbReference type="AlphaFoldDB" id="A0A1V1I0U2"/>
<keyword evidence="1 2" id="KW-0472">Membrane</keyword>
<dbReference type="GO" id="GO:0016020">
    <property type="term" value="C:membrane"/>
    <property type="evidence" value="ECO:0007669"/>
    <property type="project" value="UniProtKB-UniRule"/>
</dbReference>
<feature type="domain" description="OmpA-like" evidence="3">
    <location>
        <begin position="92"/>
        <end position="230"/>
    </location>
</feature>
<dbReference type="InterPro" id="IPR036737">
    <property type="entry name" value="OmpA-like_sf"/>
</dbReference>
<keyword evidence="2" id="KW-0812">Transmembrane</keyword>
<dbReference type="Gene3D" id="3.30.1330.60">
    <property type="entry name" value="OmpA-like domain"/>
    <property type="match status" value="1"/>
</dbReference>
<reference evidence="4 5" key="1">
    <citation type="submission" date="2014-04" db="EMBL/GenBank/DDBJ databases">
        <authorList>
            <person name="Hornung B.V."/>
        </authorList>
    </citation>
    <scope>NUCLEOTIDE SEQUENCE [LARGE SCALE GENOMIC DNA]</scope>
    <source>
        <strain evidence="4 5">CRIB</strain>
    </source>
</reference>
<keyword evidence="5" id="KW-1185">Reference proteome</keyword>
<dbReference type="SUPFAM" id="SSF103088">
    <property type="entry name" value="OmpA-like"/>
    <property type="match status" value="1"/>
</dbReference>
<dbReference type="PROSITE" id="PS51123">
    <property type="entry name" value="OMPA_2"/>
    <property type="match status" value="1"/>
</dbReference>
<evidence type="ECO:0000256" key="1">
    <source>
        <dbReference type="PROSITE-ProRule" id="PRU00473"/>
    </source>
</evidence>
<accession>A0A1V1I0U2</accession>
<proteinExistence type="predicted"/>
<dbReference type="EMBL" id="LN555523">
    <property type="protein sequence ID" value="CED93747.1"/>
    <property type="molecule type" value="Genomic_DNA"/>
</dbReference>
<dbReference type="KEGG" id="ril:CRIB_996"/>
<evidence type="ECO:0000313" key="5">
    <source>
        <dbReference type="Proteomes" id="UP000245622"/>
    </source>
</evidence>
<organism evidence="4 5">
    <name type="scientific">Romboutsia ilealis</name>
    <dbReference type="NCBI Taxonomy" id="1115758"/>
    <lineage>
        <taxon>Bacteria</taxon>
        <taxon>Bacillati</taxon>
        <taxon>Bacillota</taxon>
        <taxon>Clostridia</taxon>
        <taxon>Peptostreptococcales</taxon>
        <taxon>Peptostreptococcaceae</taxon>
        <taxon>Romboutsia</taxon>
    </lineage>
</organism>
<gene>
    <name evidence="4" type="ORF">CRIB_996</name>
</gene>
<protein>
    <submittedName>
        <fullName evidence="4">Outer membrane protein peptidoglycan-associated (Lipo)protein</fullName>
    </submittedName>
</protein>
<dbReference type="PANTHER" id="PTHR30329:SF21">
    <property type="entry name" value="LIPOPROTEIN YIAD-RELATED"/>
    <property type="match status" value="1"/>
</dbReference>
<dbReference type="RefSeq" id="WP_180703435.1">
    <property type="nucleotide sequence ID" value="NZ_CAOWGD010000013.1"/>
</dbReference>
<keyword evidence="2" id="KW-1133">Transmembrane helix</keyword>
<dbReference type="Pfam" id="PF00691">
    <property type="entry name" value="OmpA"/>
    <property type="match status" value="1"/>
</dbReference>
<evidence type="ECO:0000256" key="2">
    <source>
        <dbReference type="SAM" id="Phobius"/>
    </source>
</evidence>
<evidence type="ECO:0000313" key="4">
    <source>
        <dbReference type="EMBL" id="CED93747.1"/>
    </source>
</evidence>
<dbReference type="GeneID" id="82205173"/>